<sequence>MNALPMNGIFCPNQLRFLGTWAKGPKHTILSGAVSAGKTFISLWALLMYIKYIPTSGQIILIGRTLGTLNTNVMQLLMSEQLFGRIAQQVRYTPGAKTATILGRTVYLYGAGDAKAETKIRGMTVAFAYVDEATLLPEAFWNMLVTRLRVPGARLLATTNPGSQNH</sequence>
<dbReference type="Pfam" id="PF03237">
    <property type="entry name" value="Terminase_6N"/>
    <property type="match status" value="1"/>
</dbReference>
<name>A0ABS5M0H0_9MICO</name>
<evidence type="ECO:0000313" key="1">
    <source>
        <dbReference type="EMBL" id="MBS3180683.1"/>
    </source>
</evidence>
<proteinExistence type="predicted"/>
<keyword evidence="2" id="KW-1185">Reference proteome</keyword>
<dbReference type="SUPFAM" id="SSF52540">
    <property type="entry name" value="P-loop containing nucleoside triphosphate hydrolases"/>
    <property type="match status" value="1"/>
</dbReference>
<reference evidence="1 2" key="1">
    <citation type="submission" date="2021-02" db="EMBL/GenBank/DDBJ databases">
        <title>Draft genome and description of Leucobacter sp nov strain Marseille-Q4368.</title>
        <authorList>
            <person name="Boxberger M."/>
            <person name="La Scola B."/>
        </authorList>
    </citation>
    <scope>NUCLEOTIDE SEQUENCE [LARGE SCALE GENOMIC DNA]</scope>
    <source>
        <strain evidence="1 2">Marseille-Q4368</strain>
    </source>
</reference>
<gene>
    <name evidence="1" type="ORF">JSQ98_00430</name>
</gene>
<evidence type="ECO:0000313" key="2">
    <source>
        <dbReference type="Proteomes" id="UP000811492"/>
    </source>
</evidence>
<accession>A0ABS5M0H0</accession>
<dbReference type="Gene3D" id="3.40.50.300">
    <property type="entry name" value="P-loop containing nucleotide triphosphate hydrolases"/>
    <property type="match status" value="1"/>
</dbReference>
<comment type="caution">
    <text evidence="1">The sequence shown here is derived from an EMBL/GenBank/DDBJ whole genome shotgun (WGS) entry which is preliminary data.</text>
</comment>
<dbReference type="InterPro" id="IPR027417">
    <property type="entry name" value="P-loop_NTPase"/>
</dbReference>
<dbReference type="RefSeq" id="WP_211647846.1">
    <property type="nucleotide sequence ID" value="NZ_JAFEVO010000001.1"/>
</dbReference>
<protein>
    <submittedName>
        <fullName evidence="1">Terminase family protein</fullName>
    </submittedName>
</protein>
<dbReference type="EMBL" id="JAFEVO010000001">
    <property type="protein sequence ID" value="MBS3180683.1"/>
    <property type="molecule type" value="Genomic_DNA"/>
</dbReference>
<dbReference type="Proteomes" id="UP000811492">
    <property type="component" value="Unassembled WGS sequence"/>
</dbReference>
<organism evidence="1 2">
    <name type="scientific">Leucobacter manosquensis</name>
    <dbReference type="NCBI Taxonomy" id="2810611"/>
    <lineage>
        <taxon>Bacteria</taxon>
        <taxon>Bacillati</taxon>
        <taxon>Actinomycetota</taxon>
        <taxon>Actinomycetes</taxon>
        <taxon>Micrococcales</taxon>
        <taxon>Microbacteriaceae</taxon>
        <taxon>Leucobacter</taxon>
    </lineage>
</organism>